<feature type="compositionally biased region" description="Basic and acidic residues" evidence="1">
    <location>
        <begin position="355"/>
        <end position="367"/>
    </location>
</feature>
<feature type="compositionally biased region" description="Basic residues" evidence="1">
    <location>
        <begin position="370"/>
        <end position="379"/>
    </location>
</feature>
<feature type="compositionally biased region" description="Basic and acidic residues" evidence="1">
    <location>
        <begin position="25"/>
        <end position="39"/>
    </location>
</feature>
<dbReference type="EMBL" id="WIUZ02000003">
    <property type="protein sequence ID" value="KAF9789342.1"/>
    <property type="molecule type" value="Genomic_DNA"/>
</dbReference>
<feature type="compositionally biased region" description="Low complexity" evidence="1">
    <location>
        <begin position="380"/>
        <end position="431"/>
    </location>
</feature>
<feature type="compositionally biased region" description="Acidic residues" evidence="1">
    <location>
        <begin position="254"/>
        <end position="264"/>
    </location>
</feature>
<feature type="compositionally biased region" description="Basic and acidic residues" evidence="1">
    <location>
        <begin position="225"/>
        <end position="253"/>
    </location>
</feature>
<feature type="region of interest" description="Disordered" evidence="1">
    <location>
        <begin position="1"/>
        <end position="465"/>
    </location>
</feature>
<dbReference type="Proteomes" id="UP000736335">
    <property type="component" value="Unassembled WGS sequence"/>
</dbReference>
<accession>A0A9P6L9Z7</accession>
<keyword evidence="3" id="KW-1185">Reference proteome</keyword>
<organism evidence="2 3">
    <name type="scientific">Thelephora terrestris</name>
    <dbReference type="NCBI Taxonomy" id="56493"/>
    <lineage>
        <taxon>Eukaryota</taxon>
        <taxon>Fungi</taxon>
        <taxon>Dikarya</taxon>
        <taxon>Basidiomycota</taxon>
        <taxon>Agaricomycotina</taxon>
        <taxon>Agaricomycetes</taxon>
        <taxon>Thelephorales</taxon>
        <taxon>Thelephoraceae</taxon>
        <taxon>Thelephora</taxon>
    </lineage>
</organism>
<sequence length="593" mass="66139">MTKSDGRQSVQGNRLKPSFEYRPIPNEEGKPGQSEKDLGARWGLGERAGPHTARKRLPTPEPPGSLGAGTTPEGVGSRRASLDQPVSSSDRLLKPSLDQALGASDRREGLDQSSRDDSDRPSGSLDQSRGGDSDRLESQRDSGERRDRVADDEVNPGSGEKNPGNNSEELEYADSQEGQFDDGNRGSDDDSSSPDEDNTIGPSKAKYPWKKVFRKSSKNDVGSDGSRDVENLLDRPDSRDGSKYFPKDFHKSDEEEQDEPEPEHEESNFDARLKSELAKILKKRDKDKLKKKRRKGKEPVRPKGYDNFMSSISQAGGSGTRNPAAEALSSISVRHDKRNVPSGVHFNRKSIYPSDRSENKEPEENPKPSKSVRRSRKRSQSTSSMSSQDSSSSSSSPESSPKGSSSSSSSSSSASELSLELSLESSSSTSSQDGDEAAKKKKKKKKKSTNKKRRPLSKREREEKMLKRVKIDAPSQYNGKADLDVFDRWAFKVKTWKRLNRLSDEIAITMLNKYVTDKAGVFYMKYVAEKAKMWTMTAIFEGLFDYCFPKDFKSNLRRKLMTATQGKSRITEFIRDIELMAVRATLPQQLPVH</sequence>
<gene>
    <name evidence="2" type="ORF">BJ322DRAFT_1105207</name>
</gene>
<feature type="compositionally biased region" description="Basic and acidic residues" evidence="1">
    <location>
        <begin position="265"/>
        <end position="288"/>
    </location>
</feature>
<evidence type="ECO:0000256" key="1">
    <source>
        <dbReference type="SAM" id="MobiDB-lite"/>
    </source>
</evidence>
<reference evidence="2" key="1">
    <citation type="journal article" date="2020" name="Nat. Commun.">
        <title>Large-scale genome sequencing of mycorrhizal fungi provides insights into the early evolution of symbiotic traits.</title>
        <authorList>
            <person name="Miyauchi S."/>
            <person name="Kiss E."/>
            <person name="Kuo A."/>
            <person name="Drula E."/>
            <person name="Kohler A."/>
            <person name="Sanchez-Garcia M."/>
            <person name="Morin E."/>
            <person name="Andreopoulos B."/>
            <person name="Barry K.W."/>
            <person name="Bonito G."/>
            <person name="Buee M."/>
            <person name="Carver A."/>
            <person name="Chen C."/>
            <person name="Cichocki N."/>
            <person name="Clum A."/>
            <person name="Culley D."/>
            <person name="Crous P.W."/>
            <person name="Fauchery L."/>
            <person name="Girlanda M."/>
            <person name="Hayes R.D."/>
            <person name="Keri Z."/>
            <person name="LaButti K."/>
            <person name="Lipzen A."/>
            <person name="Lombard V."/>
            <person name="Magnuson J."/>
            <person name="Maillard F."/>
            <person name="Murat C."/>
            <person name="Nolan M."/>
            <person name="Ohm R.A."/>
            <person name="Pangilinan J."/>
            <person name="Pereira M.F."/>
            <person name="Perotto S."/>
            <person name="Peter M."/>
            <person name="Pfister S."/>
            <person name="Riley R."/>
            <person name="Sitrit Y."/>
            <person name="Stielow J.B."/>
            <person name="Szollosi G."/>
            <person name="Zifcakova L."/>
            <person name="Stursova M."/>
            <person name="Spatafora J.W."/>
            <person name="Tedersoo L."/>
            <person name="Vaario L.M."/>
            <person name="Yamada A."/>
            <person name="Yan M."/>
            <person name="Wang P."/>
            <person name="Xu J."/>
            <person name="Bruns T."/>
            <person name="Baldrian P."/>
            <person name="Vilgalys R."/>
            <person name="Dunand C."/>
            <person name="Henrissat B."/>
            <person name="Grigoriev I.V."/>
            <person name="Hibbett D."/>
            <person name="Nagy L.G."/>
            <person name="Martin F.M."/>
        </authorList>
    </citation>
    <scope>NUCLEOTIDE SEQUENCE</scope>
    <source>
        <strain evidence="2">UH-Tt-Lm1</strain>
    </source>
</reference>
<feature type="compositionally biased region" description="Basic and acidic residues" evidence="1">
    <location>
        <begin position="104"/>
        <end position="120"/>
    </location>
</feature>
<feature type="compositionally biased region" description="Basic residues" evidence="1">
    <location>
        <begin position="439"/>
        <end position="456"/>
    </location>
</feature>
<protein>
    <recommendedName>
        <fullName evidence="4">Retrotransposon gag domain-containing protein</fullName>
    </recommendedName>
</protein>
<dbReference type="AlphaFoldDB" id="A0A9P6L9Z7"/>
<evidence type="ECO:0000313" key="3">
    <source>
        <dbReference type="Proteomes" id="UP000736335"/>
    </source>
</evidence>
<reference evidence="2" key="2">
    <citation type="submission" date="2020-11" db="EMBL/GenBank/DDBJ databases">
        <authorList>
            <consortium name="DOE Joint Genome Institute"/>
            <person name="Kuo A."/>
            <person name="Miyauchi S."/>
            <person name="Kiss E."/>
            <person name="Drula E."/>
            <person name="Kohler A."/>
            <person name="Sanchez-Garcia M."/>
            <person name="Andreopoulos B."/>
            <person name="Barry K.W."/>
            <person name="Bonito G."/>
            <person name="Buee M."/>
            <person name="Carver A."/>
            <person name="Chen C."/>
            <person name="Cichocki N."/>
            <person name="Clum A."/>
            <person name="Culley D."/>
            <person name="Crous P.W."/>
            <person name="Fauchery L."/>
            <person name="Girlanda M."/>
            <person name="Hayes R."/>
            <person name="Keri Z."/>
            <person name="Labutti K."/>
            <person name="Lipzen A."/>
            <person name="Lombard V."/>
            <person name="Magnuson J."/>
            <person name="Maillard F."/>
            <person name="Morin E."/>
            <person name="Murat C."/>
            <person name="Nolan M."/>
            <person name="Ohm R."/>
            <person name="Pangilinan J."/>
            <person name="Pereira M."/>
            <person name="Perotto S."/>
            <person name="Peter M."/>
            <person name="Riley R."/>
            <person name="Sitrit Y."/>
            <person name="Stielow B."/>
            <person name="Szollosi G."/>
            <person name="Zifcakova L."/>
            <person name="Stursova M."/>
            <person name="Spatafora J.W."/>
            <person name="Tedersoo L."/>
            <person name="Vaario L.-M."/>
            <person name="Yamada A."/>
            <person name="Yan M."/>
            <person name="Wang P."/>
            <person name="Xu J."/>
            <person name="Bruns T."/>
            <person name="Baldrian P."/>
            <person name="Vilgalys R."/>
            <person name="Henrissat B."/>
            <person name="Grigoriev I.V."/>
            <person name="Hibbett D."/>
            <person name="Nagy L.G."/>
            <person name="Martin F.M."/>
        </authorList>
    </citation>
    <scope>NUCLEOTIDE SEQUENCE</scope>
    <source>
        <strain evidence="2">UH-Tt-Lm1</strain>
    </source>
</reference>
<feature type="compositionally biased region" description="Basic and acidic residues" evidence="1">
    <location>
        <begin position="129"/>
        <end position="151"/>
    </location>
</feature>
<evidence type="ECO:0000313" key="2">
    <source>
        <dbReference type="EMBL" id="KAF9789342.1"/>
    </source>
</evidence>
<feature type="compositionally biased region" description="Basic residues" evidence="1">
    <location>
        <begin position="207"/>
        <end position="216"/>
    </location>
</feature>
<proteinExistence type="predicted"/>
<feature type="compositionally biased region" description="Acidic residues" evidence="1">
    <location>
        <begin position="189"/>
        <end position="198"/>
    </location>
</feature>
<dbReference type="OrthoDB" id="3267748at2759"/>
<name>A0A9P6L9Z7_9AGAM</name>
<evidence type="ECO:0008006" key="4">
    <source>
        <dbReference type="Google" id="ProtNLM"/>
    </source>
</evidence>
<comment type="caution">
    <text evidence="2">The sequence shown here is derived from an EMBL/GenBank/DDBJ whole genome shotgun (WGS) entry which is preliminary data.</text>
</comment>